<reference evidence="4" key="4">
    <citation type="submission" date="2017-10" db="EMBL/GenBank/DDBJ databases">
        <authorList>
            <person name="Banno H."/>
            <person name="Chua N.-H."/>
        </authorList>
    </citation>
    <scope>NUCLEOTIDE SEQUENCE [LARGE SCALE GENOMIC DNA]</scope>
    <source>
        <strain evidence="4">Kuenenia_mbr1_ru-nijmegen</strain>
    </source>
</reference>
<dbReference type="OrthoDB" id="9795268at2"/>
<dbReference type="KEGG" id="kst:KSMBR1_3086"/>
<feature type="region of interest" description="Disordered" evidence="1">
    <location>
        <begin position="1"/>
        <end position="29"/>
    </location>
</feature>
<dbReference type="PANTHER" id="PTHR42895">
    <property type="entry name" value="IRON-SULFUR CLUSTER-BINDING PROTEIN-RELATED"/>
    <property type="match status" value="1"/>
</dbReference>
<dbReference type="PANTHER" id="PTHR42895:SF1">
    <property type="entry name" value="IRON-SULFUR CLUSTER PROTEIN"/>
    <property type="match status" value="1"/>
</dbReference>
<dbReference type="Proteomes" id="UP000501926">
    <property type="component" value="Chromosome"/>
</dbReference>
<evidence type="ECO:0000313" key="3">
    <source>
        <dbReference type="EMBL" id="QII13414.1"/>
    </source>
</evidence>
<dbReference type="EMBL" id="CP049055">
    <property type="protein sequence ID" value="QII13414.1"/>
    <property type="molecule type" value="Genomic_DNA"/>
</dbReference>
<accession>Q1Q7P0</accession>
<proteinExistence type="predicted"/>
<dbReference type="EMBL" id="LT934425">
    <property type="protein sequence ID" value="SOH05564.1"/>
    <property type="molecule type" value="Genomic_DNA"/>
</dbReference>
<reference evidence="5" key="3">
    <citation type="submission" date="2017-10" db="EMBL/GenBank/DDBJ databases">
        <authorList>
            <person name="Frank J."/>
        </authorList>
    </citation>
    <scope>NUCLEOTIDE SEQUENCE [LARGE SCALE GENOMIC DNA]</scope>
</reference>
<dbReference type="Proteomes" id="UP000221734">
    <property type="component" value="Chromosome Kuenenia_stuttgartiensis_MBR1"/>
</dbReference>
<evidence type="ECO:0000313" key="4">
    <source>
        <dbReference type="EMBL" id="SOH05564.1"/>
    </source>
</evidence>
<keyword evidence="5" id="KW-1185">Reference proteome</keyword>
<reference evidence="3 6" key="5">
    <citation type="submission" date="2020-02" db="EMBL/GenBank/DDBJ databases">
        <title>Newly sequenced genome of strain CSTR1 showed variability in Candidatus Kuenenia stuttgartiensis genomes.</title>
        <authorList>
            <person name="Ding C."/>
            <person name="Adrian L."/>
        </authorList>
    </citation>
    <scope>NUCLEOTIDE SEQUENCE [LARGE SCALE GENOMIC DNA]</scope>
    <source>
        <strain evidence="3 6">CSTR1</strain>
    </source>
</reference>
<gene>
    <name evidence="3" type="ORF">KsCSTR_40350</name>
    <name evidence="4" type="ORF">KSMBR1_3086</name>
    <name evidence="2" type="ORF">kusta0091</name>
</gene>
<reference evidence="2" key="1">
    <citation type="journal article" date="2006" name="Nature">
        <title>Deciphering the evolution and metabolism of an anammox bacterium from a community genome.</title>
        <authorList>
            <person name="Strous M."/>
            <person name="Pelletier E."/>
            <person name="Mangenot S."/>
            <person name="Rattei T."/>
            <person name="Lehner A."/>
            <person name="Taylor M.W."/>
            <person name="Horn M."/>
            <person name="Daims H."/>
            <person name="Bartol-Mavel D."/>
            <person name="Wincker P."/>
            <person name="Barbe V."/>
            <person name="Fonknechten N."/>
            <person name="Vallenet D."/>
            <person name="Segurens B."/>
            <person name="Schenowitz-Truong C."/>
            <person name="Medigue C."/>
            <person name="Collingro A."/>
            <person name="Snel B."/>
            <person name="Dutilh B.E."/>
            <person name="OpDenCamp H.J.M."/>
            <person name="vanDerDrift C."/>
            <person name="Cirpus I."/>
            <person name="vanDePas-Schoonen K.T."/>
            <person name="Harhangi H.R."/>
            <person name="vanNiftrik L."/>
            <person name="Schmid M."/>
            <person name="Keltjens J."/>
            <person name="vanDeVossenberg J."/>
            <person name="Kartal B."/>
            <person name="Meier H."/>
            <person name="Frishman D."/>
            <person name="Huynen M.A."/>
            <person name="Mewes H."/>
            <person name="Weissenbach J."/>
            <person name="Jetten M.S.M."/>
            <person name="Wagner M."/>
            <person name="LePaslier D."/>
        </authorList>
    </citation>
    <scope>NUCLEOTIDE SEQUENCE</scope>
</reference>
<reference evidence="2" key="2">
    <citation type="submission" date="2006-01" db="EMBL/GenBank/DDBJ databases">
        <authorList>
            <person name="Genoscope"/>
        </authorList>
    </citation>
    <scope>NUCLEOTIDE SEQUENCE</scope>
</reference>
<feature type="compositionally biased region" description="Basic and acidic residues" evidence="1">
    <location>
        <begin position="11"/>
        <end position="25"/>
    </location>
</feature>
<dbReference type="RefSeq" id="WP_099326129.1">
    <property type="nucleotide sequence ID" value="NZ_CP049055.1"/>
</dbReference>
<name>Q1Q7P0_KUEST</name>
<evidence type="ECO:0000313" key="2">
    <source>
        <dbReference type="EMBL" id="CAJ70836.1"/>
    </source>
</evidence>
<evidence type="ECO:0000313" key="6">
    <source>
        <dbReference type="Proteomes" id="UP000501926"/>
    </source>
</evidence>
<evidence type="ECO:0000256" key="1">
    <source>
        <dbReference type="SAM" id="MobiDB-lite"/>
    </source>
</evidence>
<evidence type="ECO:0008006" key="7">
    <source>
        <dbReference type="Google" id="ProtNLM"/>
    </source>
</evidence>
<evidence type="ECO:0000313" key="5">
    <source>
        <dbReference type="Proteomes" id="UP000221734"/>
    </source>
</evidence>
<protein>
    <recommendedName>
        <fullName evidence="7">4Fe-4S ferredoxin</fullName>
    </recommendedName>
</protein>
<dbReference type="EMBL" id="CT030148">
    <property type="protein sequence ID" value="CAJ70836.1"/>
    <property type="molecule type" value="Genomic_DNA"/>
</dbReference>
<sequence>MSGCPGSKTIDFSEKEEQSEGESGKRQSQLRQWPIQLHLVSPQAPYFQEKDILLVADCVPFALADFHKDYLKGKSIAIACPKLDSDQEVYIEKVKSLIDNAKINTLTVMIMQVPCCFGLVQVAKEGAERATRKIPVKQVVVGIEGGVLSEEWI</sequence>
<organism evidence="2">
    <name type="scientific">Kuenenia stuttgartiensis</name>
    <dbReference type="NCBI Taxonomy" id="174633"/>
    <lineage>
        <taxon>Bacteria</taxon>
        <taxon>Pseudomonadati</taxon>
        <taxon>Planctomycetota</taxon>
        <taxon>Candidatus Brocadiia</taxon>
        <taxon>Candidatus Brocadiales</taxon>
        <taxon>Candidatus Brocadiaceae</taxon>
        <taxon>Candidatus Kuenenia</taxon>
    </lineage>
</organism>
<dbReference type="InterPro" id="IPR052911">
    <property type="entry name" value="Corrinoid_activation_enz"/>
</dbReference>
<dbReference type="AlphaFoldDB" id="Q1Q7P0"/>